<name>A0A1H9CM84_9HYPH</name>
<evidence type="ECO:0000256" key="2">
    <source>
        <dbReference type="ARBA" id="ARBA00022563"/>
    </source>
</evidence>
<dbReference type="RefSeq" id="WP_092495363.1">
    <property type="nucleotide sequence ID" value="NZ_FOFG01000002.1"/>
</dbReference>
<evidence type="ECO:0000313" key="12">
    <source>
        <dbReference type="EMBL" id="SEQ02279.1"/>
    </source>
</evidence>
<dbReference type="InterPro" id="IPR020904">
    <property type="entry name" value="Sc_DH/Rdtase_CS"/>
</dbReference>
<keyword evidence="3" id="KW-0521">NADP</keyword>
<proteinExistence type="inferred from homology"/>
<dbReference type="EC" id="1.5.1.3" evidence="1"/>
<dbReference type="EMBL" id="FOFG01000002">
    <property type="protein sequence ID" value="SEQ02279.1"/>
    <property type="molecule type" value="Genomic_DNA"/>
</dbReference>
<dbReference type="PANTHER" id="PTHR43639:SF6">
    <property type="entry name" value="DIHYDROMONAPTERIN REDUCTASE"/>
    <property type="match status" value="1"/>
</dbReference>
<comment type="catalytic activity">
    <reaction evidence="11">
        <text>7,8-dihydromonapterin + NADPH + H(+) = 5,6,7,8-tetrahydromonapterin + NADP(+)</text>
        <dbReference type="Rhea" id="RHEA:34847"/>
        <dbReference type="ChEBI" id="CHEBI:15378"/>
        <dbReference type="ChEBI" id="CHEBI:57783"/>
        <dbReference type="ChEBI" id="CHEBI:58349"/>
        <dbReference type="ChEBI" id="CHEBI:71175"/>
        <dbReference type="ChEBI" id="CHEBI:71177"/>
        <dbReference type="EC" id="1.5.1.50"/>
    </reaction>
</comment>
<evidence type="ECO:0000256" key="4">
    <source>
        <dbReference type="ARBA" id="ARBA00023002"/>
    </source>
</evidence>
<evidence type="ECO:0000313" key="13">
    <source>
        <dbReference type="Proteomes" id="UP000199647"/>
    </source>
</evidence>
<sequence length="243" mass="26012">MTIAHDLADAILITGAGRRVGLHLARRLLAAGHPVIAHFHTETDETRALERDGALCLQADLTKESDVRTLAARISAAAPSLRAIIHNASAFEITSPDLEAALAQMDRMFAIHVRAPFILNSELAPRLLATTRPHADIIHITDIYADNPNPVFDVYCASKAALQNLSLSFAKKLAPKVKVNVIQPGPILFKEWHGEAIRAKVLAETLLGTEGGVEAIALAAEAILANHYQTAAIIAVDGGRRVG</sequence>
<comment type="similarity">
    <text evidence="6">Belongs to the short-chain dehydrogenases/reductases (SDR) family. FolM subfamily.</text>
</comment>
<dbReference type="InterPro" id="IPR036291">
    <property type="entry name" value="NAD(P)-bd_dom_sf"/>
</dbReference>
<evidence type="ECO:0000256" key="7">
    <source>
        <dbReference type="ARBA" id="ARBA00039145"/>
    </source>
</evidence>
<protein>
    <recommendedName>
        <fullName evidence="8">Dihydromonapterin reductase</fullName>
        <ecNumber evidence="1">1.5.1.3</ecNumber>
        <ecNumber evidence="7">1.5.1.50</ecNumber>
    </recommendedName>
    <alternativeName>
        <fullName evidence="9">Dihydrofolate reductase</fullName>
    </alternativeName>
</protein>
<evidence type="ECO:0000256" key="5">
    <source>
        <dbReference type="ARBA" id="ARBA00037508"/>
    </source>
</evidence>
<dbReference type="OrthoDB" id="9793499at2"/>
<dbReference type="PANTHER" id="PTHR43639">
    <property type="entry name" value="OXIDOREDUCTASE, SHORT-CHAIN DEHYDROGENASE/REDUCTASE FAMILY (AFU_ORTHOLOGUE AFUA_5G02870)"/>
    <property type="match status" value="1"/>
</dbReference>
<evidence type="ECO:0000256" key="11">
    <source>
        <dbReference type="ARBA" id="ARBA00049376"/>
    </source>
</evidence>
<accession>A0A1H9CM84</accession>
<dbReference type="EC" id="1.5.1.50" evidence="7"/>
<evidence type="ECO:0000256" key="6">
    <source>
        <dbReference type="ARBA" id="ARBA00038212"/>
    </source>
</evidence>
<evidence type="ECO:0000256" key="10">
    <source>
        <dbReference type="ARBA" id="ARBA00048873"/>
    </source>
</evidence>
<keyword evidence="4" id="KW-0560">Oxidoreductase</keyword>
<reference evidence="12 13" key="1">
    <citation type="submission" date="2016-10" db="EMBL/GenBank/DDBJ databases">
        <authorList>
            <person name="de Groot N.N."/>
        </authorList>
    </citation>
    <scope>NUCLEOTIDE SEQUENCE [LARGE SCALE GENOMIC DNA]</scope>
    <source>
        <strain evidence="12 13">A52C2</strain>
    </source>
</reference>
<keyword evidence="13" id="KW-1185">Reference proteome</keyword>
<evidence type="ECO:0000256" key="9">
    <source>
        <dbReference type="ARBA" id="ARBA00042299"/>
    </source>
</evidence>
<evidence type="ECO:0000256" key="1">
    <source>
        <dbReference type="ARBA" id="ARBA00012856"/>
    </source>
</evidence>
<evidence type="ECO:0000256" key="3">
    <source>
        <dbReference type="ARBA" id="ARBA00022857"/>
    </source>
</evidence>
<dbReference type="PRINTS" id="PR00081">
    <property type="entry name" value="GDHRDH"/>
</dbReference>
<organism evidence="12 13">
    <name type="scientific">Faunimonas pinastri</name>
    <dbReference type="NCBI Taxonomy" id="1855383"/>
    <lineage>
        <taxon>Bacteria</taxon>
        <taxon>Pseudomonadati</taxon>
        <taxon>Pseudomonadota</taxon>
        <taxon>Alphaproteobacteria</taxon>
        <taxon>Hyphomicrobiales</taxon>
        <taxon>Afifellaceae</taxon>
        <taxon>Faunimonas</taxon>
    </lineage>
</organism>
<gene>
    <name evidence="12" type="ORF">SAMN05216548_102192</name>
</gene>
<dbReference type="GO" id="GO:0004146">
    <property type="term" value="F:dihydrofolate reductase activity"/>
    <property type="evidence" value="ECO:0007669"/>
    <property type="project" value="UniProtKB-EC"/>
</dbReference>
<dbReference type="Gene3D" id="3.40.50.720">
    <property type="entry name" value="NAD(P)-binding Rossmann-like Domain"/>
    <property type="match status" value="1"/>
</dbReference>
<comment type="function">
    <text evidence="5">Catalyzes the reduction of dihydromonapterin to tetrahydromonapterin. Also has lower activity with dihydrofolate.</text>
</comment>
<dbReference type="AlphaFoldDB" id="A0A1H9CM84"/>
<dbReference type="STRING" id="1855383.SAMN05216548_102192"/>
<dbReference type="GO" id="GO:0006730">
    <property type="term" value="P:one-carbon metabolic process"/>
    <property type="evidence" value="ECO:0007669"/>
    <property type="project" value="UniProtKB-KW"/>
</dbReference>
<dbReference type="SUPFAM" id="SSF51735">
    <property type="entry name" value="NAD(P)-binding Rossmann-fold domains"/>
    <property type="match status" value="1"/>
</dbReference>
<dbReference type="InterPro" id="IPR002347">
    <property type="entry name" value="SDR_fam"/>
</dbReference>
<dbReference type="Pfam" id="PF00106">
    <property type="entry name" value="adh_short"/>
    <property type="match status" value="1"/>
</dbReference>
<dbReference type="Proteomes" id="UP000199647">
    <property type="component" value="Unassembled WGS sequence"/>
</dbReference>
<keyword evidence="2" id="KW-0554">One-carbon metabolism</keyword>
<dbReference type="PROSITE" id="PS00061">
    <property type="entry name" value="ADH_SHORT"/>
    <property type="match status" value="1"/>
</dbReference>
<evidence type="ECO:0000256" key="8">
    <source>
        <dbReference type="ARBA" id="ARBA00039631"/>
    </source>
</evidence>
<comment type="catalytic activity">
    <reaction evidence="10">
        <text>(6S)-5,6,7,8-tetrahydrofolate + NADP(+) = 7,8-dihydrofolate + NADPH + H(+)</text>
        <dbReference type="Rhea" id="RHEA:15009"/>
        <dbReference type="ChEBI" id="CHEBI:15378"/>
        <dbReference type="ChEBI" id="CHEBI:57451"/>
        <dbReference type="ChEBI" id="CHEBI:57453"/>
        <dbReference type="ChEBI" id="CHEBI:57783"/>
        <dbReference type="ChEBI" id="CHEBI:58349"/>
        <dbReference type="EC" id="1.5.1.3"/>
    </reaction>
</comment>